<dbReference type="GO" id="GO:0031177">
    <property type="term" value="F:phosphopantetheine binding"/>
    <property type="evidence" value="ECO:0007669"/>
    <property type="project" value="TreeGrafter"/>
</dbReference>
<dbReference type="GO" id="GO:0009366">
    <property type="term" value="C:enterobactin synthetase complex"/>
    <property type="evidence" value="ECO:0007669"/>
    <property type="project" value="TreeGrafter"/>
</dbReference>
<dbReference type="Gene3D" id="3.30.559.30">
    <property type="entry name" value="Nonribosomal peptide synthetase, condensation domain"/>
    <property type="match status" value="1"/>
</dbReference>
<dbReference type="Proteomes" id="UP001239215">
    <property type="component" value="Unassembled WGS sequence"/>
</dbReference>
<dbReference type="Pfam" id="PF00668">
    <property type="entry name" value="Condensation"/>
    <property type="match status" value="1"/>
</dbReference>
<dbReference type="GO" id="GO:0008610">
    <property type="term" value="P:lipid biosynthetic process"/>
    <property type="evidence" value="ECO:0007669"/>
    <property type="project" value="UniProtKB-ARBA"/>
</dbReference>
<dbReference type="RefSeq" id="WP_307198308.1">
    <property type="nucleotide sequence ID" value="NZ_JAUTAN010000001.1"/>
</dbReference>
<dbReference type="SUPFAM" id="SSF52777">
    <property type="entry name" value="CoA-dependent acyltransferases"/>
    <property type="match status" value="2"/>
</dbReference>
<dbReference type="GO" id="GO:0043041">
    <property type="term" value="P:amino acid activation for nonribosomal peptide biosynthetic process"/>
    <property type="evidence" value="ECO:0007669"/>
    <property type="project" value="TreeGrafter"/>
</dbReference>
<dbReference type="Gene3D" id="3.30.559.10">
    <property type="entry name" value="Chloramphenicol acetyltransferase-like domain"/>
    <property type="match status" value="1"/>
</dbReference>
<dbReference type="InterPro" id="IPR023213">
    <property type="entry name" value="CAT-like_dom_sf"/>
</dbReference>
<comment type="caution">
    <text evidence="2">The sequence shown here is derived from an EMBL/GenBank/DDBJ whole genome shotgun (WGS) entry which is preliminary data.</text>
</comment>
<dbReference type="PANTHER" id="PTHR45527">
    <property type="entry name" value="NONRIBOSOMAL PEPTIDE SYNTHETASE"/>
    <property type="match status" value="1"/>
</dbReference>
<evidence type="ECO:0000313" key="2">
    <source>
        <dbReference type="EMBL" id="MDQ1102852.1"/>
    </source>
</evidence>
<evidence type="ECO:0000259" key="1">
    <source>
        <dbReference type="Pfam" id="PF00668"/>
    </source>
</evidence>
<accession>A0AAJ1U467</accession>
<name>A0AAJ1U467_9ACTN</name>
<dbReference type="GO" id="GO:0009239">
    <property type="term" value="P:enterobactin biosynthetic process"/>
    <property type="evidence" value="ECO:0007669"/>
    <property type="project" value="TreeGrafter"/>
</dbReference>
<dbReference type="PANTHER" id="PTHR45527:SF1">
    <property type="entry name" value="FATTY ACID SYNTHASE"/>
    <property type="match status" value="1"/>
</dbReference>
<sequence length="435" mass="48241">MCLVEGWGHEARHARVRQLLRERQARNAAHSYPLSATQQGIWLADTLNPGISGYHDVAQVELQGHLDTGRLRRALAAVMRRHEALRARIETDDDVPMQIFDRQIPAIETVDLCGRAADRQERHVDRLVGIAATEPFALDVGPLWRGLLIRLDERRHLLVLVVHHLIGDGESHNLVWRDLLRGYADPLLPAVTGYGDWLRTRVAQEDAAVARAQKVADRAAQSPRRLDLPGCGADDGDRRAHVVPVPVAADDWEAFLARASGGGVTLFSALLGLFGVELAERTGAPVTLAVPLSQRWRQSEGADLAGCMVDLLPTIVEGGSDDIAVGQTAWTQALEGFDVPYREIARLLSSRTGRTDDPVTNVAVEQFNVDMSPRDVAGLRVIPRPRSHLRVRHDLTLTVFHDRTPPQLLVPRSRWDLAMLDEFAMSIADRITRTR</sequence>
<protein>
    <recommendedName>
        <fullName evidence="1">Condensation domain-containing protein</fullName>
    </recommendedName>
</protein>
<proteinExistence type="predicted"/>
<evidence type="ECO:0000313" key="3">
    <source>
        <dbReference type="Proteomes" id="UP001239215"/>
    </source>
</evidence>
<dbReference type="EMBL" id="JAUTAN010000001">
    <property type="protein sequence ID" value="MDQ1102852.1"/>
    <property type="molecule type" value="Genomic_DNA"/>
</dbReference>
<gene>
    <name evidence="2" type="ORF">QE405_000136</name>
</gene>
<dbReference type="GO" id="GO:0005829">
    <property type="term" value="C:cytosol"/>
    <property type="evidence" value="ECO:0007669"/>
    <property type="project" value="TreeGrafter"/>
</dbReference>
<dbReference type="GO" id="GO:0047527">
    <property type="term" value="F:2,3-dihydroxybenzoate-serine ligase activity"/>
    <property type="evidence" value="ECO:0007669"/>
    <property type="project" value="TreeGrafter"/>
</dbReference>
<feature type="domain" description="Condensation" evidence="1">
    <location>
        <begin position="30"/>
        <end position="401"/>
    </location>
</feature>
<reference evidence="2" key="1">
    <citation type="submission" date="2023-07" db="EMBL/GenBank/DDBJ databases">
        <title>Functional and genomic diversity of the sorghum phyllosphere microbiome.</title>
        <authorList>
            <person name="Shade A."/>
        </authorList>
    </citation>
    <scope>NUCLEOTIDE SEQUENCE</scope>
    <source>
        <strain evidence="2">SORGH_AS_1067</strain>
    </source>
</reference>
<dbReference type="InterPro" id="IPR001242">
    <property type="entry name" value="Condensation_dom"/>
</dbReference>
<dbReference type="AlphaFoldDB" id="A0AAJ1U467"/>
<organism evidence="2 3">
    <name type="scientific">Nocardioides zeae</name>
    <dbReference type="NCBI Taxonomy" id="1457234"/>
    <lineage>
        <taxon>Bacteria</taxon>
        <taxon>Bacillati</taxon>
        <taxon>Actinomycetota</taxon>
        <taxon>Actinomycetes</taxon>
        <taxon>Propionibacteriales</taxon>
        <taxon>Nocardioidaceae</taxon>
        <taxon>Nocardioides</taxon>
    </lineage>
</organism>